<protein>
    <submittedName>
        <fullName evidence="1">Uncharacterized protein</fullName>
    </submittedName>
</protein>
<gene>
    <name evidence="1" type="ORF">NON19_18005</name>
</gene>
<comment type="caution">
    <text evidence="1">The sequence shown here is derived from an EMBL/GenBank/DDBJ whole genome shotgun (WGS) entry which is preliminary data.</text>
</comment>
<name>A0ABT1PH79_9ACTN</name>
<accession>A0ABT1PH79</accession>
<keyword evidence="2" id="KW-1185">Reference proteome</keyword>
<dbReference type="Proteomes" id="UP001206206">
    <property type="component" value="Unassembled WGS sequence"/>
</dbReference>
<reference evidence="1 2" key="1">
    <citation type="submission" date="2022-06" db="EMBL/GenBank/DDBJ databases">
        <title>Draft genome sequence of type strain Streptomyces rubrisoli DSM 42083.</title>
        <authorList>
            <person name="Duangmal K."/>
            <person name="Klaysubun C."/>
        </authorList>
    </citation>
    <scope>NUCLEOTIDE SEQUENCE [LARGE SCALE GENOMIC DNA]</scope>
    <source>
        <strain evidence="1 2">DSM 42083</strain>
    </source>
</reference>
<evidence type="ECO:0000313" key="2">
    <source>
        <dbReference type="Proteomes" id="UP001206206"/>
    </source>
</evidence>
<proteinExistence type="predicted"/>
<dbReference type="EMBL" id="JANFNH010000020">
    <property type="protein sequence ID" value="MCQ4043863.1"/>
    <property type="molecule type" value="Genomic_DNA"/>
</dbReference>
<organism evidence="1 2">
    <name type="scientific">Streptantibioticus rubrisoli</name>
    <dbReference type="NCBI Taxonomy" id="1387313"/>
    <lineage>
        <taxon>Bacteria</taxon>
        <taxon>Bacillati</taxon>
        <taxon>Actinomycetota</taxon>
        <taxon>Actinomycetes</taxon>
        <taxon>Kitasatosporales</taxon>
        <taxon>Streptomycetaceae</taxon>
        <taxon>Streptantibioticus</taxon>
    </lineage>
</organism>
<dbReference type="RefSeq" id="WP_255929316.1">
    <property type="nucleotide sequence ID" value="NZ_JANFNH010000020.1"/>
</dbReference>
<evidence type="ECO:0000313" key="1">
    <source>
        <dbReference type="EMBL" id="MCQ4043863.1"/>
    </source>
</evidence>
<sequence>MIRALVAALTILGAALTIGGLLWGAGLLRKEYRRLVADLDELERISRDESLTAEQRTAQRHAVRYPTSTWGDIEYFREWIRRSILEQAVDNLGAPAVLTGAGILCSTAAGVWSLYV</sequence>